<feature type="transmembrane region" description="Helical" evidence="1">
    <location>
        <begin position="131"/>
        <end position="149"/>
    </location>
</feature>
<feature type="transmembrane region" description="Helical" evidence="1">
    <location>
        <begin position="46"/>
        <end position="67"/>
    </location>
</feature>
<accession>A0AB34AKF3</accession>
<dbReference type="EMBL" id="BKAW01000013">
    <property type="protein sequence ID" value="GEQ03801.1"/>
    <property type="molecule type" value="Genomic_DNA"/>
</dbReference>
<feature type="transmembrane region" description="Helical" evidence="1">
    <location>
        <begin position="12"/>
        <end position="34"/>
    </location>
</feature>
<proteinExistence type="predicted"/>
<keyword evidence="1" id="KW-1133">Transmembrane helix</keyword>
<dbReference type="InterPro" id="IPR021683">
    <property type="entry name" value="DUF3267"/>
</dbReference>
<feature type="transmembrane region" description="Helical" evidence="1">
    <location>
        <begin position="104"/>
        <end position="125"/>
    </location>
</feature>
<keyword evidence="1" id="KW-0472">Membrane</keyword>
<gene>
    <name evidence="2" type="ORF">SCO02_22420</name>
</gene>
<organism evidence="2 3">
    <name type="scientific">Staphylococcus ureilyticus</name>
    <name type="common">Staphylococcus cohnii subsp. urealyticus</name>
    <dbReference type="NCBI Taxonomy" id="94138"/>
    <lineage>
        <taxon>Bacteria</taxon>
        <taxon>Bacillati</taxon>
        <taxon>Bacillota</taxon>
        <taxon>Bacilli</taxon>
        <taxon>Bacillales</taxon>
        <taxon>Staphylococcaceae</taxon>
        <taxon>Staphylococcus</taxon>
        <taxon>Staphylococcus cohnii species complex</taxon>
    </lineage>
</organism>
<dbReference type="AlphaFoldDB" id="A0AB34AKF3"/>
<keyword evidence="1" id="KW-0812">Transmembrane</keyword>
<evidence type="ECO:0008006" key="4">
    <source>
        <dbReference type="Google" id="ProtNLM"/>
    </source>
</evidence>
<protein>
    <recommendedName>
        <fullName evidence="4">DUF3267 domain-containing protein</fullName>
    </recommendedName>
</protein>
<comment type="caution">
    <text evidence="2">The sequence shown here is derived from an EMBL/GenBank/DDBJ whole genome shotgun (WGS) entry which is preliminary data.</text>
</comment>
<evidence type="ECO:0000313" key="2">
    <source>
        <dbReference type="EMBL" id="GEQ03801.1"/>
    </source>
</evidence>
<reference evidence="2 3" key="1">
    <citation type="submission" date="2019-07" db="EMBL/GenBank/DDBJ databases">
        <title>Whole genome shotgun sequence of Staphylococcus cohnii subsp. urealyticus NBRC 109766.</title>
        <authorList>
            <person name="Hosoyama A."/>
            <person name="Uohara A."/>
            <person name="Ohji S."/>
            <person name="Ichikawa N."/>
        </authorList>
    </citation>
    <scope>NUCLEOTIDE SEQUENCE [LARGE SCALE GENOMIC DNA]</scope>
    <source>
        <strain evidence="2 3">NBRC 109766</strain>
    </source>
</reference>
<name>A0AB34AKF3_STAUR</name>
<evidence type="ECO:0000313" key="3">
    <source>
        <dbReference type="Proteomes" id="UP000321839"/>
    </source>
</evidence>
<dbReference type="Pfam" id="PF11667">
    <property type="entry name" value="DUF3267"/>
    <property type="match status" value="1"/>
</dbReference>
<evidence type="ECO:0000256" key="1">
    <source>
        <dbReference type="SAM" id="Phobius"/>
    </source>
</evidence>
<dbReference type="Proteomes" id="UP000321839">
    <property type="component" value="Unassembled WGS sequence"/>
</dbReference>
<sequence length="184" mass="21500">MFKIELFSNKKLLEGFLLFQLTIVMISILLSYKFAYLFASVIEQNILFNLIYGILGFTIVYFIHELIHNLMFRILSKGQKPIYRVKYGLVKSHMPQVYFKKWQYSLIMLAPLIVISSILFIVFFITPYSSIIFIASFHIGYCVMDLYLLSGVLNDKVEVIEDTEDGIKYYTKNPSNELQTEPKS</sequence>
<keyword evidence="3" id="KW-1185">Reference proteome</keyword>
<dbReference type="RefSeq" id="WP_046207962.1">
    <property type="nucleotide sequence ID" value="NZ_BKAW01000013.1"/>
</dbReference>